<organism evidence="2 3">
    <name type="scientific">Rhodothalassium salexigens DSM 2132</name>
    <dbReference type="NCBI Taxonomy" id="1188247"/>
    <lineage>
        <taxon>Bacteria</taxon>
        <taxon>Pseudomonadati</taxon>
        <taxon>Pseudomonadota</taxon>
        <taxon>Alphaproteobacteria</taxon>
        <taxon>Rhodothalassiales</taxon>
        <taxon>Rhodothalassiaceae</taxon>
        <taxon>Rhodothalassium</taxon>
    </lineage>
</organism>
<dbReference type="InterPro" id="IPR021830">
    <property type="entry name" value="DUF3422"/>
</dbReference>
<dbReference type="AlphaFoldDB" id="A0A4R2PL67"/>
<name>A0A4R2PL67_RHOSA</name>
<feature type="transmembrane region" description="Helical" evidence="1">
    <location>
        <begin position="402"/>
        <end position="419"/>
    </location>
</feature>
<dbReference type="InParanoid" id="A0A4R2PL67"/>
<sequence length="434" mass="48788">MVRVSLPDDHPHRHQLNDEVHARPFEPMGTPSRITYIAFYTDWSLDERDWQPLADLAERFEALPPRPGANHYFADFGRFRLKWERHTEFTRYTIIAPGAGEDPFADPAVNMLPKDWLENLPGELLVATHAALVHPGDIPNETDTLAARFFNGNVLLGSQIGDGEAVALTDFRIHGDRFGRLLVINRGLSERRAGRMLQRLFEIDTYRLLALMALPIARRQLPTLRALEQELIDITFEMETAAQEDEPKLLDRLTRLQGGIEKGHASSAYRFSAAEAYYQLVNARIEELREQRYPGVQHLREFTERRLAPAVATCRAVAERQDSLSVRAARATQLLSTRVDIDRQAQNQLLLETMSRRAKLQLRLQQTVEGLSVAAITYYVVGLVGYAAKAAEKAGAPINPDVATGLAIPVVILIAAGVIQRVRRKLVGDDADHD</sequence>
<evidence type="ECO:0000313" key="2">
    <source>
        <dbReference type="EMBL" id="TCP36330.1"/>
    </source>
</evidence>
<proteinExistence type="predicted"/>
<keyword evidence="1" id="KW-0472">Membrane</keyword>
<protein>
    <submittedName>
        <fullName evidence="2">Putative membrane-anchored protein</fullName>
    </submittedName>
</protein>
<gene>
    <name evidence="2" type="ORF">EV659_103219</name>
</gene>
<dbReference type="EMBL" id="SLXO01000003">
    <property type="protein sequence ID" value="TCP36330.1"/>
    <property type="molecule type" value="Genomic_DNA"/>
</dbReference>
<keyword evidence="1" id="KW-1133">Transmembrane helix</keyword>
<evidence type="ECO:0000313" key="3">
    <source>
        <dbReference type="Proteomes" id="UP000295399"/>
    </source>
</evidence>
<keyword evidence="1" id="KW-0812">Transmembrane</keyword>
<evidence type="ECO:0000256" key="1">
    <source>
        <dbReference type="SAM" id="Phobius"/>
    </source>
</evidence>
<accession>A0A4R2PL67</accession>
<dbReference type="RefSeq" id="WP_165878747.1">
    <property type="nucleotide sequence ID" value="NZ_JACIGF010000003.1"/>
</dbReference>
<keyword evidence="3" id="KW-1185">Reference proteome</keyword>
<reference evidence="2 3" key="1">
    <citation type="submission" date="2019-03" db="EMBL/GenBank/DDBJ databases">
        <title>Genomic Encyclopedia of Type Strains, Phase IV (KMG-IV): sequencing the most valuable type-strain genomes for metagenomic binning, comparative biology and taxonomic classification.</title>
        <authorList>
            <person name="Goeker M."/>
        </authorList>
    </citation>
    <scope>NUCLEOTIDE SEQUENCE [LARGE SCALE GENOMIC DNA]</scope>
    <source>
        <strain evidence="2 3">DSM 2132</strain>
    </source>
</reference>
<comment type="caution">
    <text evidence="2">The sequence shown here is derived from an EMBL/GenBank/DDBJ whole genome shotgun (WGS) entry which is preliminary data.</text>
</comment>
<dbReference type="Proteomes" id="UP000295399">
    <property type="component" value="Unassembled WGS sequence"/>
</dbReference>
<dbReference type="Pfam" id="PF11902">
    <property type="entry name" value="DUF3422"/>
    <property type="match status" value="1"/>
</dbReference>